<dbReference type="Pfam" id="PF09313">
    <property type="entry name" value="TehB-like"/>
    <property type="match status" value="1"/>
</dbReference>
<dbReference type="InterPro" id="IPR014431">
    <property type="entry name" value="Tellurite-R_TehB-2"/>
</dbReference>
<dbReference type="InterPro" id="IPR014710">
    <property type="entry name" value="RmlC-like_jellyroll"/>
</dbReference>
<dbReference type="InterPro" id="IPR015392">
    <property type="entry name" value="TehB/YeaR-like_dom"/>
</dbReference>
<dbReference type="SUPFAM" id="SSF51197">
    <property type="entry name" value="Clavaminate synthase-like"/>
    <property type="match status" value="1"/>
</dbReference>
<dbReference type="RefSeq" id="WP_020991450.1">
    <property type="nucleotide sequence ID" value="NZ_KI391971.1"/>
</dbReference>
<proteinExistence type="predicted"/>
<dbReference type="Pfam" id="PF03848">
    <property type="entry name" value="TehB"/>
    <property type="match status" value="1"/>
</dbReference>
<dbReference type="InterPro" id="IPR004537">
    <property type="entry name" value="Tellurite-R_MeTrfase_TehB"/>
</dbReference>
<dbReference type="GO" id="GO:0046690">
    <property type="term" value="P:response to tellurium ion"/>
    <property type="evidence" value="ECO:0007669"/>
    <property type="project" value="InterPro"/>
</dbReference>
<dbReference type="NCBIfam" id="NF008405">
    <property type="entry name" value="PRK11207.1"/>
    <property type="match status" value="1"/>
</dbReference>
<reference evidence="3" key="1">
    <citation type="submission" date="2009-09" db="EMBL/GenBank/DDBJ databases">
        <authorList>
            <consortium name="The Broad Institute Genome Sequencing Platform"/>
            <person name="Ward D."/>
            <person name="Feldgarden M."/>
            <person name="Earl A."/>
            <person name="Young S.K."/>
            <person name="Zeng Q."/>
            <person name="Koehrsen M."/>
            <person name="Alvarado L."/>
            <person name="Berlin A."/>
            <person name="Bochicchio J."/>
            <person name="Borenstein D."/>
            <person name="Chapman S.B."/>
            <person name="Chen Z."/>
            <person name="Engels R."/>
            <person name="Freedman E."/>
            <person name="Gellesch M."/>
            <person name="Goldberg J."/>
            <person name="Griggs A."/>
            <person name="Gujja S."/>
            <person name="Heilman E."/>
            <person name="Heiman D."/>
            <person name="Hepburn T."/>
            <person name="Howarth C."/>
            <person name="Jen D."/>
            <person name="Larson L."/>
            <person name="Lewis B."/>
            <person name="Mehta T."/>
            <person name="Park D."/>
            <person name="Pearson M."/>
            <person name="Roberts A."/>
            <person name="Saif S."/>
            <person name="Shea T."/>
            <person name="Shenoy N."/>
            <person name="Sisk P."/>
            <person name="Stolte C."/>
            <person name="Sykes S."/>
            <person name="Thomson T."/>
            <person name="Walk T."/>
            <person name="White J."/>
            <person name="Yandava C."/>
            <person name="Sibley C.D."/>
            <person name="Field T.R."/>
            <person name="Grinwis M."/>
            <person name="Eshaghurshan C.S."/>
            <person name="Surette M.G."/>
            <person name="Haas B."/>
            <person name="Nusbaum C."/>
            <person name="Birren B."/>
        </authorList>
    </citation>
    <scope>NUCLEOTIDE SEQUENCE [LARGE SCALE GENOMIC DNA]</scope>
    <source>
        <strain evidence="3">ATCC 700633</strain>
    </source>
</reference>
<dbReference type="InterPro" id="IPR015985">
    <property type="entry name" value="TehB-like_dom"/>
</dbReference>
<dbReference type="InterPro" id="IPR029063">
    <property type="entry name" value="SAM-dependent_MTases_sf"/>
</dbReference>
<dbReference type="NCBIfam" id="TIGR00477">
    <property type="entry name" value="tehB"/>
    <property type="match status" value="1"/>
</dbReference>
<dbReference type="AlphaFoldDB" id="D0BNT5"/>
<reference evidence="3" key="2">
    <citation type="submission" date="2011-10" db="EMBL/GenBank/DDBJ databases">
        <title>The Genome Sequence of Granulicatella elegans ATCC 700633.</title>
        <authorList>
            <consortium name="The Broad Institute Genome Sequencing Platform"/>
            <consortium name="The Broad Institute Genome Sequencing Center for Infectious Disease"/>
            <person name="Earl A."/>
            <person name="Ward D."/>
            <person name="Feldgarden M."/>
            <person name="Gevers D."/>
            <person name="Sibley C.D."/>
            <person name="Field T.R."/>
            <person name="Grinwis M."/>
            <person name="Eshaghurshan C.S."/>
            <person name="Surette M.G."/>
            <person name="Young S.K."/>
            <person name="Zeng Q."/>
            <person name="Gargeya S."/>
            <person name="Fitzgerald M."/>
            <person name="Haas B."/>
            <person name="Abouelleil A."/>
            <person name="Alvarado L."/>
            <person name="Arachchi H.M."/>
            <person name="Berlin A."/>
            <person name="Brown A."/>
            <person name="Chapman S.B."/>
            <person name="Chen Z."/>
            <person name="Dunbar C."/>
            <person name="Freedman E."/>
            <person name="Gearin G."/>
            <person name="Goldberg J."/>
            <person name="Griggs A."/>
            <person name="Gujja S."/>
            <person name="Heiman D."/>
            <person name="Howarth C."/>
            <person name="Larson L."/>
            <person name="Lui A."/>
            <person name="MacDonald P.J.P."/>
            <person name="Montmayeur A."/>
            <person name="Murphy C."/>
            <person name="Neiman D."/>
            <person name="Pearson M."/>
            <person name="Priest M."/>
            <person name="Roberts A."/>
            <person name="Saif S."/>
            <person name="Shea T."/>
            <person name="Shenoy N."/>
            <person name="Sisk P."/>
            <person name="Stolte C."/>
            <person name="Sykes S."/>
            <person name="Wortman J."/>
            <person name="Nusbaum C."/>
            <person name="Birren B."/>
        </authorList>
    </citation>
    <scope>NUCLEOTIDE SEQUENCE [LARGE SCALE GENOMIC DNA]</scope>
    <source>
        <strain evidence="3">ATCC 700633</strain>
    </source>
</reference>
<feature type="domain" description="Tellurite resistance methyltransferase TehB-like" evidence="1">
    <location>
        <begin position="90"/>
        <end position="282"/>
    </location>
</feature>
<dbReference type="Gene3D" id="2.60.120.10">
    <property type="entry name" value="Jelly Rolls"/>
    <property type="match status" value="1"/>
</dbReference>
<gene>
    <name evidence="3" type="ORF">HMPREF0446_01620</name>
</gene>
<dbReference type="EMBL" id="ACRF02000018">
    <property type="protein sequence ID" value="EEW92320.2"/>
    <property type="molecule type" value="Genomic_DNA"/>
</dbReference>
<organism evidence="3 4">
    <name type="scientific">Granulicatella elegans ATCC 700633</name>
    <dbReference type="NCBI Taxonomy" id="626369"/>
    <lineage>
        <taxon>Bacteria</taxon>
        <taxon>Bacillati</taxon>
        <taxon>Bacillota</taxon>
        <taxon>Bacilli</taxon>
        <taxon>Lactobacillales</taxon>
        <taxon>Carnobacteriaceae</taxon>
        <taxon>Granulicatella</taxon>
    </lineage>
</organism>
<dbReference type="PANTHER" id="PTHR43861">
    <property type="entry name" value="TRANS-ACONITATE 2-METHYLTRANSFERASE-RELATED"/>
    <property type="match status" value="1"/>
</dbReference>
<sequence length="286" mass="32327">MNNLISYKKMPLWTADTLPEPFKKMHNTKVGTWAQLHILKGEITFEFLNEDGSVIDTVQLNATTPIPLVEPQQWHRIAGTSDDIECYLEFFCKKEDYFAKKYGYTKTHSEVLAAQPLIPKGRVLDLGSGEGRNSLYLASLGYDVTSLDWNVPSLQKLQEIATQEGLSLEVEPYDIECADIPGGQYDLIVSTVVLMFLHEEVIPDVIENMQSHTASGGYNLIVAAMSTEDAPCPVNFPFTFKEGELLEYYAGWEILKYNEDFGELHKIDENGNRLRFRFATLLAKKG</sequence>
<name>D0BNT5_9LACT</name>
<dbReference type="eggNOG" id="COG3615">
    <property type="taxonomic scope" value="Bacteria"/>
</dbReference>
<comment type="caution">
    <text evidence="3">The sequence shown here is derived from an EMBL/GenBank/DDBJ whole genome shotgun (WGS) entry which is preliminary data.</text>
</comment>
<evidence type="ECO:0000313" key="4">
    <source>
        <dbReference type="Proteomes" id="UP000002939"/>
    </source>
</evidence>
<dbReference type="OrthoDB" id="9804312at2"/>
<dbReference type="SUPFAM" id="SSF53335">
    <property type="entry name" value="S-adenosyl-L-methionine-dependent methyltransferases"/>
    <property type="match status" value="1"/>
</dbReference>
<feature type="domain" description="TehB/YeaR-like" evidence="2">
    <location>
        <begin position="8"/>
        <end position="88"/>
    </location>
</feature>
<dbReference type="PIRSF" id="PIRSF005215">
    <property type="entry name" value="TehB"/>
    <property type="match status" value="1"/>
</dbReference>
<dbReference type="GO" id="GO:0005737">
    <property type="term" value="C:cytoplasm"/>
    <property type="evidence" value="ECO:0007669"/>
    <property type="project" value="InterPro"/>
</dbReference>
<dbReference type="CDD" id="cd02440">
    <property type="entry name" value="AdoMet_MTases"/>
    <property type="match status" value="1"/>
</dbReference>
<dbReference type="Gene3D" id="3.40.50.150">
    <property type="entry name" value="Vaccinia Virus protein VP39"/>
    <property type="match status" value="1"/>
</dbReference>
<dbReference type="GO" id="GO:0008757">
    <property type="term" value="F:S-adenosylmethionine-dependent methyltransferase activity"/>
    <property type="evidence" value="ECO:0007669"/>
    <property type="project" value="InterPro"/>
</dbReference>
<dbReference type="STRING" id="626369.HMPREF0446_01620"/>
<evidence type="ECO:0000259" key="1">
    <source>
        <dbReference type="Pfam" id="PF03848"/>
    </source>
</evidence>
<dbReference type="HOGENOM" id="CLU_084458_0_0_9"/>
<evidence type="ECO:0000259" key="2">
    <source>
        <dbReference type="Pfam" id="PF09313"/>
    </source>
</evidence>
<dbReference type="eggNOG" id="COG0500">
    <property type="taxonomic scope" value="Bacteria"/>
</dbReference>
<keyword evidence="4" id="KW-1185">Reference proteome</keyword>
<protein>
    <submittedName>
        <fullName evidence="3">Tellurite resistance protein TehB</fullName>
    </submittedName>
</protein>
<dbReference type="Proteomes" id="UP000002939">
    <property type="component" value="Unassembled WGS sequence"/>
</dbReference>
<accession>D0BNT5</accession>
<dbReference type="NCBIfam" id="NF008992">
    <property type="entry name" value="PRK12335.1"/>
    <property type="match status" value="1"/>
</dbReference>
<evidence type="ECO:0000313" key="3">
    <source>
        <dbReference type="EMBL" id="EEW92320.2"/>
    </source>
</evidence>